<dbReference type="AlphaFoldDB" id="A0AAE1AZP9"/>
<gene>
    <name evidence="1" type="ORF">RRG08_055698</name>
</gene>
<dbReference type="Proteomes" id="UP001283361">
    <property type="component" value="Unassembled WGS sequence"/>
</dbReference>
<organism evidence="1 2">
    <name type="scientific">Elysia crispata</name>
    <name type="common">lettuce slug</name>
    <dbReference type="NCBI Taxonomy" id="231223"/>
    <lineage>
        <taxon>Eukaryota</taxon>
        <taxon>Metazoa</taxon>
        <taxon>Spiralia</taxon>
        <taxon>Lophotrochozoa</taxon>
        <taxon>Mollusca</taxon>
        <taxon>Gastropoda</taxon>
        <taxon>Heterobranchia</taxon>
        <taxon>Euthyneura</taxon>
        <taxon>Panpulmonata</taxon>
        <taxon>Sacoglossa</taxon>
        <taxon>Placobranchoidea</taxon>
        <taxon>Plakobranchidae</taxon>
        <taxon>Elysia</taxon>
    </lineage>
</organism>
<evidence type="ECO:0000313" key="1">
    <source>
        <dbReference type="EMBL" id="KAK3796863.1"/>
    </source>
</evidence>
<dbReference type="EMBL" id="JAWDGP010000832">
    <property type="protein sequence ID" value="KAK3796863.1"/>
    <property type="molecule type" value="Genomic_DNA"/>
</dbReference>
<evidence type="ECO:0000313" key="2">
    <source>
        <dbReference type="Proteomes" id="UP001283361"/>
    </source>
</evidence>
<keyword evidence="2" id="KW-1185">Reference proteome</keyword>
<proteinExistence type="predicted"/>
<reference evidence="1" key="1">
    <citation type="journal article" date="2023" name="G3 (Bethesda)">
        <title>A reference genome for the long-term kleptoplast-retaining sea slug Elysia crispata morphotype clarki.</title>
        <authorList>
            <person name="Eastman K.E."/>
            <person name="Pendleton A.L."/>
            <person name="Shaikh M.A."/>
            <person name="Suttiyut T."/>
            <person name="Ogas R."/>
            <person name="Tomko P."/>
            <person name="Gavelis G."/>
            <person name="Widhalm J.R."/>
            <person name="Wisecaver J.H."/>
        </authorList>
    </citation>
    <scope>NUCLEOTIDE SEQUENCE</scope>
    <source>
        <strain evidence="1">ECLA1</strain>
    </source>
</reference>
<accession>A0AAE1AZP9</accession>
<sequence>MPKSTDSIPYREQVNWFNPGQQKVPEQMASGKRCSLRYIGWPVPGKSGVLFLSSRNLYHLWSMMSQTFNRLELSRKITRHTADSFLSSFTTHSSFKSITGFGFLLLNLRLVF</sequence>
<name>A0AAE1AZP9_9GAST</name>
<comment type="caution">
    <text evidence="1">The sequence shown here is derived from an EMBL/GenBank/DDBJ whole genome shotgun (WGS) entry which is preliminary data.</text>
</comment>
<protein>
    <submittedName>
        <fullName evidence="1">Uncharacterized protein</fullName>
    </submittedName>
</protein>